<gene>
    <name evidence="1" type="ORF">JVT61DRAFT_1614</name>
</gene>
<proteinExistence type="predicted"/>
<accession>A0A8I2YQJ9</accession>
<dbReference type="AlphaFoldDB" id="A0A8I2YQJ9"/>
<keyword evidence="2" id="KW-1185">Reference proteome</keyword>
<name>A0A8I2YQJ9_9AGAM</name>
<comment type="caution">
    <text evidence="1">The sequence shown here is derived from an EMBL/GenBank/DDBJ whole genome shotgun (WGS) entry which is preliminary data.</text>
</comment>
<dbReference type="Proteomes" id="UP000683000">
    <property type="component" value="Unassembled WGS sequence"/>
</dbReference>
<dbReference type="OrthoDB" id="2667043at2759"/>
<protein>
    <submittedName>
        <fullName evidence="1">Uncharacterized protein</fullName>
    </submittedName>
</protein>
<evidence type="ECO:0000313" key="1">
    <source>
        <dbReference type="EMBL" id="KAG6376630.1"/>
    </source>
</evidence>
<reference evidence="1" key="1">
    <citation type="submission" date="2021-03" db="EMBL/GenBank/DDBJ databases">
        <title>Evolutionary innovations through gain and loss of genes in the ectomycorrhizal Boletales.</title>
        <authorList>
            <person name="Wu G."/>
            <person name="Miyauchi S."/>
            <person name="Morin E."/>
            <person name="Yang Z.-L."/>
            <person name="Xu J."/>
            <person name="Martin F.M."/>
        </authorList>
    </citation>
    <scope>NUCLEOTIDE SEQUENCE</scope>
    <source>
        <strain evidence="1">BR01</strain>
    </source>
</reference>
<sequence length="115" mass="12367">MSSSSRAVNQWKPTSPLEELEPHTWQLWKARLIDKDIVAELCKCIDTTQYGISLTKFAEIRKQLGDAGETSACTCAGREYHGDGAASGDVWAGDAWVGQGQGGEAADDATMLTTC</sequence>
<organism evidence="1 2">
    <name type="scientific">Boletus reticuloceps</name>
    <dbReference type="NCBI Taxonomy" id="495285"/>
    <lineage>
        <taxon>Eukaryota</taxon>
        <taxon>Fungi</taxon>
        <taxon>Dikarya</taxon>
        <taxon>Basidiomycota</taxon>
        <taxon>Agaricomycotina</taxon>
        <taxon>Agaricomycetes</taxon>
        <taxon>Agaricomycetidae</taxon>
        <taxon>Boletales</taxon>
        <taxon>Boletineae</taxon>
        <taxon>Boletaceae</taxon>
        <taxon>Boletoideae</taxon>
        <taxon>Boletus</taxon>
    </lineage>
</organism>
<evidence type="ECO:0000313" key="2">
    <source>
        <dbReference type="Proteomes" id="UP000683000"/>
    </source>
</evidence>
<dbReference type="EMBL" id="JAGFBS010000011">
    <property type="protein sequence ID" value="KAG6376630.1"/>
    <property type="molecule type" value="Genomic_DNA"/>
</dbReference>